<dbReference type="EMBL" id="JAXOJX010000012">
    <property type="protein sequence ID" value="MDZ5456875.1"/>
    <property type="molecule type" value="Genomic_DNA"/>
</dbReference>
<organism evidence="2 3">
    <name type="scientific">Azohydromonas lata</name>
    <dbReference type="NCBI Taxonomy" id="45677"/>
    <lineage>
        <taxon>Bacteria</taxon>
        <taxon>Pseudomonadati</taxon>
        <taxon>Pseudomonadota</taxon>
        <taxon>Betaproteobacteria</taxon>
        <taxon>Burkholderiales</taxon>
        <taxon>Sphaerotilaceae</taxon>
        <taxon>Azohydromonas</taxon>
    </lineage>
</organism>
<dbReference type="InterPro" id="IPR006311">
    <property type="entry name" value="TAT_signal"/>
</dbReference>
<dbReference type="PROSITE" id="PS51318">
    <property type="entry name" value="TAT"/>
    <property type="match status" value="1"/>
</dbReference>
<proteinExistence type="predicted"/>
<dbReference type="RefSeq" id="WP_322465311.1">
    <property type="nucleotide sequence ID" value="NZ_JAXOJX010000012.1"/>
</dbReference>
<reference evidence="2 3" key="1">
    <citation type="submission" date="2023-11" db="EMBL/GenBank/DDBJ databases">
        <title>Draft genome of Azohydromonas lata strain H1 (DSM1123), a polyhydroxyalkanoate producer.</title>
        <authorList>
            <person name="Traversa D."/>
            <person name="D'Addabbo P."/>
            <person name="Pazzani C."/>
            <person name="Manzari C."/>
            <person name="Chiara M."/>
            <person name="Scrascia M."/>
        </authorList>
    </citation>
    <scope>NUCLEOTIDE SEQUENCE [LARGE SCALE GENOMIC DNA]</scope>
    <source>
        <strain evidence="2 3">H1</strain>
    </source>
</reference>
<accession>A0ABU5IED2</accession>
<keyword evidence="3" id="KW-1185">Reference proteome</keyword>
<dbReference type="Proteomes" id="UP001293718">
    <property type="component" value="Unassembled WGS sequence"/>
</dbReference>
<feature type="region of interest" description="Disordered" evidence="1">
    <location>
        <begin position="1"/>
        <end position="27"/>
    </location>
</feature>
<sequence>MKMETTGRACEGAPANDPPSMRHPEKRPQLDRRGFMRSGGLAAIGVSVVPATLTMMPAEVYAKSFGTLGETAGRTLIKMARDIFPHDKLPDRFYAEAVTPYDTKAANDRALRTLLLGGVADLDTRARRQHGQPYLDVPSENERVALLKAIEPGAFFQKVKGDLITGLYNNKALWPLFGYEGSSWEKGGYVNRGFNDIDWL</sequence>
<name>A0ABU5IED2_9BURK</name>
<gene>
    <name evidence="2" type="ORF">SM757_09860</name>
</gene>
<comment type="caution">
    <text evidence="2">The sequence shown here is derived from an EMBL/GenBank/DDBJ whole genome shotgun (WGS) entry which is preliminary data.</text>
</comment>
<protein>
    <submittedName>
        <fullName evidence="2">Gluconate 2-dehydrogenase subunit 3 family protein</fullName>
    </submittedName>
</protein>
<evidence type="ECO:0000256" key="1">
    <source>
        <dbReference type="SAM" id="MobiDB-lite"/>
    </source>
</evidence>
<evidence type="ECO:0000313" key="2">
    <source>
        <dbReference type="EMBL" id="MDZ5456875.1"/>
    </source>
</evidence>
<evidence type="ECO:0000313" key="3">
    <source>
        <dbReference type="Proteomes" id="UP001293718"/>
    </source>
</evidence>